<evidence type="ECO:0000313" key="1">
    <source>
        <dbReference type="EMBL" id="GAG68665.1"/>
    </source>
</evidence>
<proteinExistence type="predicted"/>
<organism evidence="1">
    <name type="scientific">marine sediment metagenome</name>
    <dbReference type="NCBI Taxonomy" id="412755"/>
    <lineage>
        <taxon>unclassified sequences</taxon>
        <taxon>metagenomes</taxon>
        <taxon>ecological metagenomes</taxon>
    </lineage>
</organism>
<protein>
    <submittedName>
        <fullName evidence="1">Uncharacterized protein</fullName>
    </submittedName>
</protein>
<name>X0ZG91_9ZZZZ</name>
<comment type="caution">
    <text evidence="1">The sequence shown here is derived from an EMBL/GenBank/DDBJ whole genome shotgun (WGS) entry which is preliminary data.</text>
</comment>
<reference evidence="1" key="1">
    <citation type="journal article" date="2014" name="Front. Microbiol.">
        <title>High frequency of phylogenetically diverse reductive dehalogenase-homologous genes in deep subseafloor sedimentary metagenomes.</title>
        <authorList>
            <person name="Kawai M."/>
            <person name="Futagami T."/>
            <person name="Toyoda A."/>
            <person name="Takaki Y."/>
            <person name="Nishi S."/>
            <person name="Hori S."/>
            <person name="Arai W."/>
            <person name="Tsubouchi T."/>
            <person name="Morono Y."/>
            <person name="Uchiyama I."/>
            <person name="Ito T."/>
            <person name="Fujiyama A."/>
            <person name="Inagaki F."/>
            <person name="Takami H."/>
        </authorList>
    </citation>
    <scope>NUCLEOTIDE SEQUENCE</scope>
    <source>
        <strain evidence="1">Expedition CK06-06</strain>
    </source>
</reference>
<feature type="non-terminal residue" evidence="1">
    <location>
        <position position="1"/>
    </location>
</feature>
<dbReference type="AlphaFoldDB" id="X0ZG91"/>
<accession>X0ZG91</accession>
<gene>
    <name evidence="1" type="ORF">S01H4_12923</name>
</gene>
<sequence length="139" mass="14716">FDVPETLTGIHYVDGNVVIKTDLILDDAAIFANGTITVLGNGDVTLDNEIADHPLALIAKENITIGGSVHGEGIIQTEADFTNNGNVNIQEGAIYAELGVFNGGGGVAFNVYYATELVDIIVPGTGIPIWVKISWQEVY</sequence>
<dbReference type="EMBL" id="BART01005648">
    <property type="protein sequence ID" value="GAG68665.1"/>
    <property type="molecule type" value="Genomic_DNA"/>
</dbReference>